<feature type="signal peptide" evidence="1">
    <location>
        <begin position="1"/>
        <end position="16"/>
    </location>
</feature>
<dbReference type="Proteomes" id="UP000183180">
    <property type="component" value="Unassembled WGS sequence"/>
</dbReference>
<dbReference type="AlphaFoldDB" id="A0A1H2LK62"/>
<name>A0A1H2LK62_9ACTN</name>
<proteinExistence type="predicted"/>
<dbReference type="OrthoDB" id="4376020at2"/>
<feature type="chain" id="PRO_5010307220" description="Rhodanese-like domain-containing protein" evidence="1">
    <location>
        <begin position="17"/>
        <end position="151"/>
    </location>
</feature>
<keyword evidence="1" id="KW-0732">Signal</keyword>
<dbReference type="SUPFAM" id="SSF52821">
    <property type="entry name" value="Rhodanese/Cell cycle control phosphatase"/>
    <property type="match status" value="1"/>
</dbReference>
<dbReference type="Gene3D" id="3.40.250.10">
    <property type="entry name" value="Rhodanese-like domain"/>
    <property type="match status" value="1"/>
</dbReference>
<gene>
    <name evidence="2" type="ORF">SAMN04488548_136528</name>
</gene>
<dbReference type="RefSeq" id="WP_074853920.1">
    <property type="nucleotide sequence ID" value="NZ_FNLM01000036.1"/>
</dbReference>
<dbReference type="EMBL" id="FNLM01000036">
    <property type="protein sequence ID" value="SDU81443.1"/>
    <property type="molecule type" value="Genomic_DNA"/>
</dbReference>
<sequence length="151" mass="16138">MTASVVSPVLSRTVFAATAPTVAPAPAAPLSLQVSDYATAVAEGATPVDVRSHRRRQVDGALFGALAIDAVEVLDRLTPGTSESLRAARTDSRWILVSEDGHEAEWLAWHLQARGVRGAVFVVGGHRRMRRAKVNGRIRPDELAVISAHES</sequence>
<reference evidence="2 3" key="1">
    <citation type="submission" date="2016-10" db="EMBL/GenBank/DDBJ databases">
        <authorList>
            <person name="de Groot N.N."/>
        </authorList>
    </citation>
    <scope>NUCLEOTIDE SEQUENCE [LARGE SCALE GENOMIC DNA]</scope>
    <source>
        <strain evidence="2 3">DSM 44215</strain>
    </source>
</reference>
<evidence type="ECO:0000256" key="1">
    <source>
        <dbReference type="SAM" id="SignalP"/>
    </source>
</evidence>
<evidence type="ECO:0000313" key="2">
    <source>
        <dbReference type="EMBL" id="SDU81443.1"/>
    </source>
</evidence>
<dbReference type="InterPro" id="IPR036873">
    <property type="entry name" value="Rhodanese-like_dom_sf"/>
</dbReference>
<evidence type="ECO:0000313" key="3">
    <source>
        <dbReference type="Proteomes" id="UP000183180"/>
    </source>
</evidence>
<organism evidence="2 3">
    <name type="scientific">Gordonia westfalica</name>
    <dbReference type="NCBI Taxonomy" id="158898"/>
    <lineage>
        <taxon>Bacteria</taxon>
        <taxon>Bacillati</taxon>
        <taxon>Actinomycetota</taxon>
        <taxon>Actinomycetes</taxon>
        <taxon>Mycobacteriales</taxon>
        <taxon>Gordoniaceae</taxon>
        <taxon>Gordonia</taxon>
    </lineage>
</organism>
<accession>A0A1H2LK62</accession>
<dbReference type="STRING" id="158898.SAMN04488548_136528"/>
<protein>
    <recommendedName>
        <fullName evidence="4">Rhodanese-like domain-containing protein</fullName>
    </recommendedName>
</protein>
<evidence type="ECO:0008006" key="4">
    <source>
        <dbReference type="Google" id="ProtNLM"/>
    </source>
</evidence>